<organism evidence="2 3">
    <name type="scientific">Eshraghiella crossota CAG:259</name>
    <dbReference type="NCBI Taxonomy" id="1263062"/>
    <lineage>
        <taxon>Bacteria</taxon>
        <taxon>Bacillati</taxon>
        <taxon>Bacillota</taxon>
        <taxon>Clostridia</taxon>
        <taxon>Lachnospirales</taxon>
        <taxon>Lachnospiraceae</taxon>
        <taxon>Eshraghiella</taxon>
    </lineage>
</organism>
<accession>R5LAY7</accession>
<comment type="caution">
    <text evidence="2">The sequence shown here is derived from an EMBL/GenBank/DDBJ whole genome shotgun (WGS) entry which is preliminary data.</text>
</comment>
<sequence>MADIKQYRMEKNDGYESRLQKHRAKVMKTIMAAIGVIFVIVIVIIIINNKSTYSSYKVENKIRRDDGGYAEYVPFGNEILRCSKDGIASHSYSGKTLWNSTYEVNEFTMSMSGNNLAVADIGGSKIYTFNTNGMIESINTALPVLQISVSKAGYVAAVLEDKNVEYINMYSMKGEKIYTIKKAIDIDGLPVSISISEDGEKLVAAFTGIKDGNIKSSVVFYNFNEVGQNENERVVGGFDYGSTIVGRVEFLNATTVVAYGENKVSLYHINEYPELIKDIEVDYNIDKVFSGESYIGLVHRDKTEAKDIIEVYNTSGNKIFTKTSDKNYTHYKIADSRIIMYNEKECVIYSTNGKIKFEYTFQDGISSFIPLDKDNEYIYINKDYIRKIKLR</sequence>
<dbReference type="SUPFAM" id="SSF69322">
    <property type="entry name" value="Tricorn protease domain 2"/>
    <property type="match status" value="1"/>
</dbReference>
<keyword evidence="1" id="KW-1133">Transmembrane helix</keyword>
<gene>
    <name evidence="2" type="ORF">BN569_00144</name>
</gene>
<name>R5LAY7_9FIRM</name>
<proteinExistence type="predicted"/>
<protein>
    <submittedName>
        <fullName evidence="2">Uncharacterized protein</fullName>
    </submittedName>
</protein>
<feature type="transmembrane region" description="Helical" evidence="1">
    <location>
        <begin position="26"/>
        <end position="47"/>
    </location>
</feature>
<reference evidence="2" key="1">
    <citation type="submission" date="2012-11" db="EMBL/GenBank/DDBJ databases">
        <title>Dependencies among metagenomic species, viruses, plasmids and units of genetic variation.</title>
        <authorList>
            <person name="Nielsen H.B."/>
            <person name="Almeida M."/>
            <person name="Juncker A.S."/>
            <person name="Rasmussen S."/>
            <person name="Li J."/>
            <person name="Sunagawa S."/>
            <person name="Plichta D."/>
            <person name="Gautier L."/>
            <person name="Le Chatelier E."/>
            <person name="Peletier E."/>
            <person name="Bonde I."/>
            <person name="Nielsen T."/>
            <person name="Manichanh C."/>
            <person name="Arumugam M."/>
            <person name="Batto J."/>
            <person name="Santos M.B.Q.D."/>
            <person name="Blom N."/>
            <person name="Borruel N."/>
            <person name="Burgdorf K.S."/>
            <person name="Boumezbeur F."/>
            <person name="Casellas F."/>
            <person name="Dore J."/>
            <person name="Guarner F."/>
            <person name="Hansen T."/>
            <person name="Hildebrand F."/>
            <person name="Kaas R.S."/>
            <person name="Kennedy S."/>
            <person name="Kristiansen K."/>
            <person name="Kultima J.R."/>
            <person name="Leonard P."/>
            <person name="Levenez F."/>
            <person name="Lund O."/>
            <person name="Moumen B."/>
            <person name="Le Paslier D."/>
            <person name="Pons N."/>
            <person name="Pedersen O."/>
            <person name="Prifti E."/>
            <person name="Qin J."/>
            <person name="Raes J."/>
            <person name="Tap J."/>
            <person name="Tims S."/>
            <person name="Ussery D.W."/>
            <person name="Yamada T."/>
            <person name="MetaHit consortium"/>
            <person name="Renault P."/>
            <person name="Sicheritz-Ponten T."/>
            <person name="Bork P."/>
            <person name="Wang J."/>
            <person name="Brunak S."/>
            <person name="Ehrlich S.D."/>
        </authorList>
    </citation>
    <scope>NUCLEOTIDE SEQUENCE [LARGE SCALE GENOMIC DNA]</scope>
</reference>
<dbReference type="AlphaFoldDB" id="R5LAY7"/>
<evidence type="ECO:0000313" key="2">
    <source>
        <dbReference type="EMBL" id="CCY76303.1"/>
    </source>
</evidence>
<evidence type="ECO:0000313" key="3">
    <source>
        <dbReference type="Proteomes" id="UP000018300"/>
    </source>
</evidence>
<dbReference type="EMBL" id="CAYU010000026">
    <property type="protein sequence ID" value="CCY76303.1"/>
    <property type="molecule type" value="Genomic_DNA"/>
</dbReference>
<keyword evidence="1" id="KW-0812">Transmembrane</keyword>
<dbReference type="InterPro" id="IPR043765">
    <property type="entry name" value="DUF5711"/>
</dbReference>
<dbReference type="Proteomes" id="UP000018300">
    <property type="component" value="Unassembled WGS sequence"/>
</dbReference>
<evidence type="ECO:0000256" key="1">
    <source>
        <dbReference type="SAM" id="Phobius"/>
    </source>
</evidence>
<keyword evidence="1" id="KW-0472">Membrane</keyword>
<dbReference type="Pfam" id="PF18975">
    <property type="entry name" value="DUF5711"/>
    <property type="match status" value="1"/>
</dbReference>